<reference evidence="5" key="1">
    <citation type="submission" date="2023-06" db="EMBL/GenBank/DDBJ databases">
        <authorList>
            <person name="Zhang S."/>
        </authorList>
    </citation>
    <scope>NUCLEOTIDE SEQUENCE</scope>
    <source>
        <strain evidence="5">SG2303</strain>
    </source>
</reference>
<dbReference type="InterPro" id="IPR050204">
    <property type="entry name" value="AraC_XylS_family_regulators"/>
</dbReference>
<evidence type="ECO:0000256" key="1">
    <source>
        <dbReference type="ARBA" id="ARBA00023015"/>
    </source>
</evidence>
<dbReference type="SMART" id="SM00342">
    <property type="entry name" value="HTH_ARAC"/>
    <property type="match status" value="1"/>
</dbReference>
<dbReference type="InterPro" id="IPR014710">
    <property type="entry name" value="RmlC-like_jellyroll"/>
</dbReference>
<keyword evidence="3" id="KW-0804">Transcription</keyword>
<name>A0ABT7XI84_9NEIS</name>
<proteinExistence type="predicted"/>
<dbReference type="Pfam" id="PF12833">
    <property type="entry name" value="HTH_18"/>
    <property type="match status" value="1"/>
</dbReference>
<dbReference type="Gene3D" id="2.60.120.10">
    <property type="entry name" value="Jelly Rolls"/>
    <property type="match status" value="1"/>
</dbReference>
<dbReference type="InterPro" id="IPR009057">
    <property type="entry name" value="Homeodomain-like_sf"/>
</dbReference>
<sequence>MRQVEPRRRAADPLVEPRSYCSTPDWHVHDFSQVLFGLHGRAELEMNGHLYRTRALRGVIVPAGCRHDFAGDAVNCQLVVDLPIGSVAVPQALLDKPQEFAVPPQLDRALCLALANGVRQQRQHDWLLAVEAISVVGRLLTDMACDAVNFPVRRIETFLRCHMGHPVSTAELAAQFGWKPRRFHDLFCEAFGDTPQQYQSRLRLDRAVQLLSDQKLALAEIADRLGYSDQQSFTHRFSVRFGLPPGKWRSSS</sequence>
<dbReference type="PROSITE" id="PS01124">
    <property type="entry name" value="HTH_ARAC_FAMILY_2"/>
    <property type="match status" value="1"/>
</dbReference>
<gene>
    <name evidence="5" type="ORF">QU481_01115</name>
</gene>
<keyword evidence="1" id="KW-0805">Transcription regulation</keyword>
<evidence type="ECO:0000256" key="2">
    <source>
        <dbReference type="ARBA" id="ARBA00023125"/>
    </source>
</evidence>
<dbReference type="PANTHER" id="PTHR46796">
    <property type="entry name" value="HTH-TYPE TRANSCRIPTIONAL ACTIVATOR RHAS-RELATED"/>
    <property type="match status" value="1"/>
</dbReference>
<accession>A0ABT7XI84</accession>
<comment type="caution">
    <text evidence="5">The sequence shown here is derived from an EMBL/GenBank/DDBJ whole genome shotgun (WGS) entry which is preliminary data.</text>
</comment>
<dbReference type="Gene3D" id="1.10.10.60">
    <property type="entry name" value="Homeodomain-like"/>
    <property type="match status" value="2"/>
</dbReference>
<dbReference type="InterPro" id="IPR011051">
    <property type="entry name" value="RmlC_Cupin_sf"/>
</dbReference>
<evidence type="ECO:0000259" key="4">
    <source>
        <dbReference type="PROSITE" id="PS01124"/>
    </source>
</evidence>
<feature type="domain" description="HTH araC/xylS-type" evidence="4">
    <location>
        <begin position="153"/>
        <end position="251"/>
    </location>
</feature>
<dbReference type="Proteomes" id="UP001168540">
    <property type="component" value="Unassembled WGS sequence"/>
</dbReference>
<protein>
    <submittedName>
        <fullName evidence="5">AraC family transcriptional regulator</fullName>
    </submittedName>
</protein>
<keyword evidence="2" id="KW-0238">DNA-binding</keyword>
<evidence type="ECO:0000313" key="5">
    <source>
        <dbReference type="EMBL" id="MDN0073499.1"/>
    </source>
</evidence>
<evidence type="ECO:0000313" key="6">
    <source>
        <dbReference type="Proteomes" id="UP001168540"/>
    </source>
</evidence>
<organism evidence="5 6">
    <name type="scientific">Crenobacter oryzisoli</name>
    <dbReference type="NCBI Taxonomy" id="3056844"/>
    <lineage>
        <taxon>Bacteria</taxon>
        <taxon>Pseudomonadati</taxon>
        <taxon>Pseudomonadota</taxon>
        <taxon>Betaproteobacteria</taxon>
        <taxon>Neisseriales</taxon>
        <taxon>Neisseriaceae</taxon>
        <taxon>Crenobacter</taxon>
    </lineage>
</organism>
<keyword evidence="6" id="KW-1185">Reference proteome</keyword>
<dbReference type="InterPro" id="IPR018060">
    <property type="entry name" value="HTH_AraC"/>
</dbReference>
<dbReference type="PANTHER" id="PTHR46796:SF10">
    <property type="entry name" value="TRANSCRIPTIONAL ACTIVATOR FEAR"/>
    <property type="match status" value="1"/>
</dbReference>
<dbReference type="SUPFAM" id="SSF46689">
    <property type="entry name" value="Homeodomain-like"/>
    <property type="match status" value="2"/>
</dbReference>
<dbReference type="EMBL" id="JAUEDK010000002">
    <property type="protein sequence ID" value="MDN0073499.1"/>
    <property type="molecule type" value="Genomic_DNA"/>
</dbReference>
<dbReference type="SUPFAM" id="SSF51182">
    <property type="entry name" value="RmlC-like cupins"/>
    <property type="match status" value="1"/>
</dbReference>
<dbReference type="RefSeq" id="WP_289828024.1">
    <property type="nucleotide sequence ID" value="NZ_JAUEDK010000002.1"/>
</dbReference>
<evidence type="ECO:0000256" key="3">
    <source>
        <dbReference type="ARBA" id="ARBA00023163"/>
    </source>
</evidence>